<evidence type="ECO:0000256" key="5">
    <source>
        <dbReference type="ARBA" id="ARBA00022827"/>
    </source>
</evidence>
<dbReference type="PANTHER" id="PTHR43876:SF7">
    <property type="entry name" value="UBIQUINONE BIOSYNTHESIS MONOOXYGENASE COQ6, MITOCHONDRIAL"/>
    <property type="match status" value="1"/>
</dbReference>
<dbReference type="EC" id="1.-.-.-" evidence="9"/>
<dbReference type="NCBIfam" id="TIGR01988">
    <property type="entry name" value="Ubi-OHases"/>
    <property type="match status" value="1"/>
</dbReference>
<evidence type="ECO:0000256" key="7">
    <source>
        <dbReference type="ARBA" id="ARBA00023033"/>
    </source>
</evidence>
<dbReference type="Gene3D" id="3.50.50.60">
    <property type="entry name" value="FAD/NAD(P)-binding domain"/>
    <property type="match status" value="2"/>
</dbReference>
<proteinExistence type="inferred from homology"/>
<comment type="similarity">
    <text evidence="3">Belongs to the UbiH/COQ6 family.</text>
</comment>
<name>A0A379EVT4_9PAST</name>
<dbReference type="InterPro" id="IPR010971">
    <property type="entry name" value="UbiH/COQ6"/>
</dbReference>
<dbReference type="PANTHER" id="PTHR43876">
    <property type="entry name" value="UBIQUINONE BIOSYNTHESIS MONOOXYGENASE COQ6, MITOCHONDRIAL"/>
    <property type="match status" value="1"/>
</dbReference>
<dbReference type="AlphaFoldDB" id="A0A379EVT4"/>
<evidence type="ECO:0000256" key="2">
    <source>
        <dbReference type="ARBA" id="ARBA00004749"/>
    </source>
</evidence>
<gene>
    <name evidence="9" type="primary">visC</name>
    <name evidence="9" type="ORF">NCTC11621_01563</name>
</gene>
<organism evidence="9 10">
    <name type="scientific">Pasteurella canis</name>
    <dbReference type="NCBI Taxonomy" id="753"/>
    <lineage>
        <taxon>Bacteria</taxon>
        <taxon>Pseudomonadati</taxon>
        <taxon>Pseudomonadota</taxon>
        <taxon>Gammaproteobacteria</taxon>
        <taxon>Pasteurellales</taxon>
        <taxon>Pasteurellaceae</taxon>
        <taxon>Pasteurella</taxon>
    </lineage>
</organism>
<evidence type="ECO:0000259" key="8">
    <source>
        <dbReference type="Pfam" id="PF01494"/>
    </source>
</evidence>
<dbReference type="Proteomes" id="UP000254704">
    <property type="component" value="Unassembled WGS sequence"/>
</dbReference>
<evidence type="ECO:0000256" key="4">
    <source>
        <dbReference type="ARBA" id="ARBA00022630"/>
    </source>
</evidence>
<dbReference type="GO" id="GO:0071949">
    <property type="term" value="F:FAD binding"/>
    <property type="evidence" value="ECO:0007669"/>
    <property type="project" value="InterPro"/>
</dbReference>
<keyword evidence="5" id="KW-0274">FAD</keyword>
<dbReference type="InterPro" id="IPR036188">
    <property type="entry name" value="FAD/NAD-bd_sf"/>
</dbReference>
<dbReference type="InterPro" id="IPR002938">
    <property type="entry name" value="FAD-bd"/>
</dbReference>
<feature type="domain" description="FAD-binding" evidence="8">
    <location>
        <begin position="5"/>
        <end position="318"/>
    </location>
</feature>
<dbReference type="SUPFAM" id="SSF51905">
    <property type="entry name" value="FAD/NAD(P)-binding domain"/>
    <property type="match status" value="1"/>
</dbReference>
<keyword evidence="6 9" id="KW-0560">Oxidoreductase</keyword>
<accession>A0A379EVT4</accession>
<sequence>MKTFDITIIGGGMVGLALAASLEKQPLRIALIEGFPNQVTTDSITNRVSAINLASQKLLTELNVWSQLTQLRATEYNSMYVWEKDSFANIEFNTQSLGLPHLGHIIENHLIQHCLWEKVKQQKNVEIVTALPQDLGITESNAILTLNNGQILSTKLVIGADGANSWLRKQADIPLIFRDYGHHALVCNVQTEEPHQHCARQVFAKDSILAFLPLHQDNLSSIVWSLPAEKATLLTTCDKEEFNRSLSAAFDMHLGLCKLQGERRSIQLTARYARDFAANRIVLLGDAAHTIHPLAGLGVNLGFQDVVTLSNTIQNNLDLNVDIGEYRYLRGYERQCKKEAMKMLITMQGLKDLFAGDNPIKKLIRGIGLSATNKLDFVKTQLIKQALGL</sequence>
<comment type="pathway">
    <text evidence="2">Cofactor biosynthesis; ubiquinone biosynthesis.</text>
</comment>
<comment type="cofactor">
    <cofactor evidence="1">
        <name>FAD</name>
        <dbReference type="ChEBI" id="CHEBI:57692"/>
    </cofactor>
</comment>
<evidence type="ECO:0000313" key="10">
    <source>
        <dbReference type="Proteomes" id="UP000254704"/>
    </source>
</evidence>
<keyword evidence="7" id="KW-0503">Monooxygenase</keyword>
<dbReference type="GO" id="GO:0006744">
    <property type="term" value="P:ubiquinone biosynthetic process"/>
    <property type="evidence" value="ECO:0007669"/>
    <property type="project" value="UniProtKB-UniPathway"/>
</dbReference>
<dbReference type="EMBL" id="UGTV01000015">
    <property type="protein sequence ID" value="SUC10508.1"/>
    <property type="molecule type" value="Genomic_DNA"/>
</dbReference>
<dbReference type="PRINTS" id="PR00420">
    <property type="entry name" value="RNGMNOXGNASE"/>
</dbReference>
<keyword evidence="4" id="KW-0285">Flavoprotein</keyword>
<dbReference type="UniPathway" id="UPA00232"/>
<dbReference type="GO" id="GO:0019168">
    <property type="term" value="F:2-polyprenylphenol 6-hydroxylase activity"/>
    <property type="evidence" value="ECO:0007669"/>
    <property type="project" value="TreeGrafter"/>
</dbReference>
<dbReference type="EC" id="1.14.13.-" evidence="9"/>
<evidence type="ECO:0000313" key="9">
    <source>
        <dbReference type="EMBL" id="SUC10508.1"/>
    </source>
</evidence>
<protein>
    <submittedName>
        <fullName evidence="9">Protein VisC</fullName>
        <ecNumber evidence="9">1.-.-.-</ecNumber>
        <ecNumber evidence="9">1.14.13.-</ecNumber>
    </submittedName>
</protein>
<evidence type="ECO:0000256" key="6">
    <source>
        <dbReference type="ARBA" id="ARBA00023002"/>
    </source>
</evidence>
<evidence type="ECO:0000256" key="1">
    <source>
        <dbReference type="ARBA" id="ARBA00001974"/>
    </source>
</evidence>
<reference evidence="9 10" key="1">
    <citation type="submission" date="2018-06" db="EMBL/GenBank/DDBJ databases">
        <authorList>
            <consortium name="Pathogen Informatics"/>
            <person name="Doyle S."/>
        </authorList>
    </citation>
    <scope>NUCLEOTIDE SEQUENCE [LARGE SCALE GENOMIC DNA]</scope>
    <source>
        <strain evidence="9 10">NCTC11621</strain>
    </source>
</reference>
<dbReference type="InterPro" id="IPR051205">
    <property type="entry name" value="UbiH/COQ6_monooxygenase"/>
</dbReference>
<dbReference type="Pfam" id="PF01494">
    <property type="entry name" value="FAD_binding_3"/>
    <property type="match status" value="1"/>
</dbReference>
<evidence type="ECO:0000256" key="3">
    <source>
        <dbReference type="ARBA" id="ARBA00005349"/>
    </source>
</evidence>
<dbReference type="RefSeq" id="WP_115323157.1">
    <property type="nucleotide sequence ID" value="NZ_UGTV01000015.1"/>
</dbReference>